<gene>
    <name evidence="2" type="ORF">ACFOLH_15770</name>
</gene>
<dbReference type="InterPro" id="IPR026881">
    <property type="entry name" value="WYL_dom"/>
</dbReference>
<sequence>MSSPAEGRRGAVALYARRIAHVPGALRLLRLHPEGLPIARVADELGVPEAALREELEVFFLTDVVDSGTVGLRSCSLEFLAAGPDGALAEADLASAQVVRLTDDSPFDELGVAFLSAADLGVLYRAASELAALEPGNTALASAVERLGAGVLGGVEGHGGAYSGVAADLRRAAAEQRRVRLRYARAWQPGVVERVVEPWRVVSTRRGYEVDAGPLDGAGALRTYLVSGVREHEVLEETFERPADADDRVAATRRPSEVRVVVPADKVWVVERFVETVEVERQDEEGAQLLLQVLPPLRERVGLLLAVAGPEAFVVSPPELADADAETARRLLEHHGLL</sequence>
<comment type="caution">
    <text evidence="2">The sequence shown here is derived from an EMBL/GenBank/DDBJ whole genome shotgun (WGS) entry which is preliminary data.</text>
</comment>
<protein>
    <submittedName>
        <fullName evidence="2">Helix-turn-helix transcriptional regulator</fullName>
    </submittedName>
</protein>
<keyword evidence="3" id="KW-1185">Reference proteome</keyword>
<dbReference type="PANTHER" id="PTHR34580">
    <property type="match status" value="1"/>
</dbReference>
<evidence type="ECO:0000313" key="2">
    <source>
        <dbReference type="EMBL" id="MFC3689807.1"/>
    </source>
</evidence>
<dbReference type="PANTHER" id="PTHR34580:SF1">
    <property type="entry name" value="PROTEIN PAFC"/>
    <property type="match status" value="1"/>
</dbReference>
<dbReference type="Proteomes" id="UP001595685">
    <property type="component" value="Unassembled WGS sequence"/>
</dbReference>
<feature type="domain" description="WYL" evidence="1">
    <location>
        <begin position="166"/>
        <end position="232"/>
    </location>
</feature>
<name>A0ABV7WKG5_9MICO</name>
<organism evidence="2 3">
    <name type="scientific">Aquipuribacter hungaricus</name>
    <dbReference type="NCBI Taxonomy" id="545624"/>
    <lineage>
        <taxon>Bacteria</taxon>
        <taxon>Bacillati</taxon>
        <taxon>Actinomycetota</taxon>
        <taxon>Actinomycetes</taxon>
        <taxon>Micrococcales</taxon>
        <taxon>Intrasporangiaceae</taxon>
        <taxon>Aquipuribacter</taxon>
    </lineage>
</organism>
<proteinExistence type="predicted"/>
<dbReference type="PROSITE" id="PS52050">
    <property type="entry name" value="WYL"/>
    <property type="match status" value="1"/>
</dbReference>
<accession>A0ABV7WKG5</accession>
<evidence type="ECO:0000259" key="1">
    <source>
        <dbReference type="Pfam" id="PF13280"/>
    </source>
</evidence>
<dbReference type="Pfam" id="PF13280">
    <property type="entry name" value="WYL"/>
    <property type="match status" value="1"/>
</dbReference>
<dbReference type="InterPro" id="IPR051534">
    <property type="entry name" value="CBASS_pafABC_assoc_protein"/>
</dbReference>
<evidence type="ECO:0000313" key="3">
    <source>
        <dbReference type="Proteomes" id="UP001595685"/>
    </source>
</evidence>
<dbReference type="EMBL" id="JBHRWW010000013">
    <property type="protein sequence ID" value="MFC3689807.1"/>
    <property type="molecule type" value="Genomic_DNA"/>
</dbReference>
<reference evidence="3" key="1">
    <citation type="journal article" date="2019" name="Int. J. Syst. Evol. Microbiol.">
        <title>The Global Catalogue of Microorganisms (GCM) 10K type strain sequencing project: providing services to taxonomists for standard genome sequencing and annotation.</title>
        <authorList>
            <consortium name="The Broad Institute Genomics Platform"/>
            <consortium name="The Broad Institute Genome Sequencing Center for Infectious Disease"/>
            <person name="Wu L."/>
            <person name="Ma J."/>
        </authorList>
    </citation>
    <scope>NUCLEOTIDE SEQUENCE [LARGE SCALE GENOMIC DNA]</scope>
    <source>
        <strain evidence="3">NCAIM B.02333</strain>
    </source>
</reference>
<dbReference type="RefSeq" id="WP_340293641.1">
    <property type="nucleotide sequence ID" value="NZ_JBBEOI010000116.1"/>
</dbReference>